<organism evidence="1 2">
    <name type="scientific">candidate division WWE3 bacterium</name>
    <dbReference type="NCBI Taxonomy" id="2053526"/>
    <lineage>
        <taxon>Bacteria</taxon>
        <taxon>Katanobacteria</taxon>
    </lineage>
</organism>
<name>A0A7X9E6H4_UNCKA</name>
<dbReference type="Proteomes" id="UP000590542">
    <property type="component" value="Unassembled WGS sequence"/>
</dbReference>
<evidence type="ECO:0000313" key="1">
    <source>
        <dbReference type="EMBL" id="NMB91354.1"/>
    </source>
</evidence>
<proteinExistence type="predicted"/>
<reference evidence="1 2" key="1">
    <citation type="journal article" date="2020" name="Biotechnol. Biofuels">
        <title>New insights from the biogas microbiome by comprehensive genome-resolved metagenomics of nearly 1600 species originating from multiple anaerobic digesters.</title>
        <authorList>
            <person name="Campanaro S."/>
            <person name="Treu L."/>
            <person name="Rodriguez-R L.M."/>
            <person name="Kovalovszki A."/>
            <person name="Ziels R.M."/>
            <person name="Maus I."/>
            <person name="Zhu X."/>
            <person name="Kougias P.G."/>
            <person name="Basile A."/>
            <person name="Luo G."/>
            <person name="Schluter A."/>
            <person name="Konstantinidis K.T."/>
            <person name="Angelidaki I."/>
        </authorList>
    </citation>
    <scope>NUCLEOTIDE SEQUENCE [LARGE SCALE GENOMIC DNA]</scope>
    <source>
        <strain evidence="1">AS27yjCOA_202</strain>
    </source>
</reference>
<gene>
    <name evidence="1" type="ORF">GYA37_00735</name>
</gene>
<protein>
    <submittedName>
        <fullName evidence="1">Uncharacterized protein</fullName>
    </submittedName>
</protein>
<evidence type="ECO:0000313" key="2">
    <source>
        <dbReference type="Proteomes" id="UP000590542"/>
    </source>
</evidence>
<dbReference type="AlphaFoldDB" id="A0A7X9E6H4"/>
<comment type="caution">
    <text evidence="1">The sequence shown here is derived from an EMBL/GenBank/DDBJ whole genome shotgun (WGS) entry which is preliminary data.</text>
</comment>
<accession>A0A7X9E6H4</accession>
<sequence length="140" mass="16176">MTTNSKRTTLILIPLLILFSLSYINFQKYQPKILRKIEEVKGISSINTDDVPYPSDAVKIGFYQTPKSKQTTFRTYKTQEEIQEFYRNIYSGKAWKIVNEKILENTSTVTYQKEKEVITIVITPEGNDKGTIVSIETIVK</sequence>
<dbReference type="EMBL" id="JAAZNV010000006">
    <property type="protein sequence ID" value="NMB91354.1"/>
    <property type="molecule type" value="Genomic_DNA"/>
</dbReference>